<dbReference type="PANTHER" id="PTHR28122:SF1">
    <property type="entry name" value="E3 UBIQUITIN-PROTEIN LIGASE SUBSTRATE RECEPTOR MMS22"/>
    <property type="match status" value="1"/>
</dbReference>
<dbReference type="GO" id="GO:0000724">
    <property type="term" value="P:double-strand break repair via homologous recombination"/>
    <property type="evidence" value="ECO:0007669"/>
    <property type="project" value="TreeGrafter"/>
</dbReference>
<gene>
    <name evidence="2" type="ORF">BDW02DRAFT_258890</name>
</gene>
<evidence type="ECO:0000313" key="3">
    <source>
        <dbReference type="Proteomes" id="UP000800040"/>
    </source>
</evidence>
<feature type="region of interest" description="Disordered" evidence="1">
    <location>
        <begin position="648"/>
        <end position="691"/>
    </location>
</feature>
<evidence type="ECO:0000256" key="1">
    <source>
        <dbReference type="SAM" id="MobiDB-lite"/>
    </source>
</evidence>
<feature type="region of interest" description="Disordered" evidence="1">
    <location>
        <begin position="399"/>
        <end position="418"/>
    </location>
</feature>
<keyword evidence="3" id="KW-1185">Reference proteome</keyword>
<dbReference type="Proteomes" id="UP000800040">
    <property type="component" value="Unassembled WGS sequence"/>
</dbReference>
<organism evidence="2 3">
    <name type="scientific">Decorospora gaudefroyi</name>
    <dbReference type="NCBI Taxonomy" id="184978"/>
    <lineage>
        <taxon>Eukaryota</taxon>
        <taxon>Fungi</taxon>
        <taxon>Dikarya</taxon>
        <taxon>Ascomycota</taxon>
        <taxon>Pezizomycotina</taxon>
        <taxon>Dothideomycetes</taxon>
        <taxon>Pleosporomycetidae</taxon>
        <taxon>Pleosporales</taxon>
        <taxon>Pleosporineae</taxon>
        <taxon>Pleosporaceae</taxon>
        <taxon>Decorospora</taxon>
    </lineage>
</organism>
<feature type="region of interest" description="Disordered" evidence="1">
    <location>
        <begin position="1"/>
        <end position="241"/>
    </location>
</feature>
<protein>
    <recommendedName>
        <fullName evidence="4">Mus7/MMS22 family-domain-containing protein</fullName>
    </recommendedName>
</protein>
<feature type="compositionally biased region" description="Polar residues" evidence="1">
    <location>
        <begin position="179"/>
        <end position="193"/>
    </location>
</feature>
<dbReference type="InterPro" id="IPR019021">
    <property type="entry name" value="Mms22"/>
</dbReference>
<dbReference type="OrthoDB" id="2386201at2759"/>
<feature type="region of interest" description="Disordered" evidence="1">
    <location>
        <begin position="450"/>
        <end position="503"/>
    </location>
</feature>
<accession>A0A6A5KNQ5</accession>
<feature type="compositionally biased region" description="Basic residues" evidence="1">
    <location>
        <begin position="665"/>
        <end position="688"/>
    </location>
</feature>
<feature type="compositionally biased region" description="Polar residues" evidence="1">
    <location>
        <begin position="136"/>
        <end position="154"/>
    </location>
</feature>
<feature type="compositionally biased region" description="Acidic residues" evidence="1">
    <location>
        <begin position="12"/>
        <end position="22"/>
    </location>
</feature>
<feature type="compositionally biased region" description="Polar residues" evidence="1">
    <location>
        <begin position="827"/>
        <end position="836"/>
    </location>
</feature>
<dbReference type="PANTHER" id="PTHR28122">
    <property type="entry name" value="E3 UBIQUITIN-PROTEIN LIGASE SUBSTRATE RECEPTOR MMS22"/>
    <property type="match status" value="1"/>
</dbReference>
<dbReference type="Pfam" id="PF09462">
    <property type="entry name" value="Mus7"/>
    <property type="match status" value="1"/>
</dbReference>
<feature type="region of interest" description="Disordered" evidence="1">
    <location>
        <begin position="516"/>
        <end position="575"/>
    </location>
</feature>
<name>A0A6A5KNQ5_9PLEO</name>
<feature type="compositionally biased region" description="Basic and acidic residues" evidence="1">
    <location>
        <begin position="37"/>
        <end position="70"/>
    </location>
</feature>
<feature type="region of interest" description="Disordered" evidence="1">
    <location>
        <begin position="723"/>
        <end position="865"/>
    </location>
</feature>
<dbReference type="GO" id="GO:0031297">
    <property type="term" value="P:replication fork processing"/>
    <property type="evidence" value="ECO:0007669"/>
    <property type="project" value="InterPro"/>
</dbReference>
<reference evidence="2" key="1">
    <citation type="submission" date="2020-01" db="EMBL/GenBank/DDBJ databases">
        <authorList>
            <consortium name="DOE Joint Genome Institute"/>
            <person name="Haridas S."/>
            <person name="Albert R."/>
            <person name="Binder M."/>
            <person name="Bloem J."/>
            <person name="Labutti K."/>
            <person name="Salamov A."/>
            <person name="Andreopoulos B."/>
            <person name="Baker S.E."/>
            <person name="Barry K."/>
            <person name="Bills G."/>
            <person name="Bluhm B.H."/>
            <person name="Cannon C."/>
            <person name="Castanera R."/>
            <person name="Culley D.E."/>
            <person name="Daum C."/>
            <person name="Ezra D."/>
            <person name="Gonzalez J.B."/>
            <person name="Henrissat B."/>
            <person name="Kuo A."/>
            <person name="Liang C."/>
            <person name="Lipzen A."/>
            <person name="Lutzoni F."/>
            <person name="Magnuson J."/>
            <person name="Mondo S."/>
            <person name="Nolan M."/>
            <person name="Ohm R."/>
            <person name="Pangilinan J."/>
            <person name="Park H.-J."/>
            <person name="Ramirez L."/>
            <person name="Alfaro M."/>
            <person name="Sun H."/>
            <person name="Tritt A."/>
            <person name="Yoshinaga Y."/>
            <person name="Zwiers L.-H."/>
            <person name="Turgeon B.G."/>
            <person name="Goodwin S.B."/>
            <person name="Spatafora J.W."/>
            <person name="Crous P.W."/>
            <person name="Grigoriev I.V."/>
        </authorList>
    </citation>
    <scope>NUCLEOTIDE SEQUENCE</scope>
    <source>
        <strain evidence="2">P77</strain>
    </source>
</reference>
<feature type="region of interest" description="Disordered" evidence="1">
    <location>
        <begin position="254"/>
        <end position="371"/>
    </location>
</feature>
<feature type="region of interest" description="Disordered" evidence="1">
    <location>
        <begin position="582"/>
        <end position="601"/>
    </location>
</feature>
<dbReference type="EMBL" id="ML975279">
    <property type="protein sequence ID" value="KAF1836004.1"/>
    <property type="molecule type" value="Genomic_DNA"/>
</dbReference>
<evidence type="ECO:0008006" key="4">
    <source>
        <dbReference type="Google" id="ProtNLM"/>
    </source>
</evidence>
<sequence length="2259" mass="252901">MSRWRQKGFVQDSDEEEEEESQIESQSSRPNAGSSGRVERVEDGVGHDGEHMDTREKAQEGREEGPDQKDVIGISAEFQAGERPIHTPTRRSPPRPPTLSPLTPKPIQDSEREPTESPDPLQSSLTPKSRRIVPPRSSQRLASPIFQPSPSVSVPQLDDHVAIPSPTAGGSVMPPQPAVENNASNNTHASNVFEQLGISPLSDDSGDGDLSDPPTDMESPPTAHNMPHRRTAVQVLIPSSTALQKIADQRAIREFRQRKPIQLHPYALEGELYRREVQSRGLKPVRRERSRSRSPQGHRTHQQDETQEQDFNPGESPTSSPPDVEIAVSTPALPPPKKDAQGANSVRQPTSKSARRLASTQLRLPHPAKRRKLNLASTQVIAAPRSIFEDNDLRRDIWSIPPNSPPYSSSPPRNGNNSALRIGRLRVTTPAPNLPTPSTSSVVQDDLQLLGESDSEPVPRSVQKPNGEVRRPTRVINTDSSTSAAESDSETEQGDKELKHVGRKIKGVLPASWLRFDRQAQERRKAQHRERPRAQSDVALSPGPTGPIRGVAQRITKPAGRPRQIVASGTPSRDLVLISDDSDDELRAPPSRHAQNVQDSVKDASELAAIFDDRYANDNLSDMEHDPLHLPTLGGAPKRKRQTKLTDAFGKAKKQKLSDGVARAVGHRKRSVGGQSRRRKHGSSRVVRRTPPPAMSVIDVDISPSCQVPQFLKVARRQALGRPDLARQSPRNKHIRLHNAQDTEEANITLRQWRQGTLKPKSNVVPQQGNIRRPLAGKVDNQQYTDRLSISDARSTKSHDAQSESGTDGYRTRRRKRVPAGLHIFQRSLTQRTQTAQRRKSGLQPSKTDERSERRGPHTFRTAQLEGDEHDFGRGHRKIAFEKGLLRVGQQFGLQLPREQPFINPQLARYLADDTALPPLPSANDIGEHSAEVPAEQAAPLRKRLKRKIQAQRIDVDAREYRQPSEPAVQDIIQATGVIQQHENRAEHDLPVLHGLGPYGTRYPITFDVHSFASETYFHPSTFIGSDELRRAFTTGKSNGRNLDEPAGYCNIIYGALSVRCGPWNDETSSRLHDLTRTVLATSQANGEVIEDGVPLAAWDLLTHSARFLRTLIAYISDHLSFLDPVDRKDFIAKLVQITLELIDGIIAGHSAVAGRESASTDTENGVRAMAYVFALSTQMYRIAQHATVDPNCQVEIISMIKNVSKTLVTHIVQQGVGRLGNFLEQNKRQSVREHGVQESDAYVESVVICIHALEEIDMPAWGFWDLVSQALYSKVAKATHTSAFEASWAALFTLVPFNEIDISGMPLRSRREDFQGDSWACIRDILRRLFELYPSTHSKHSASLNGYVRANLARSHRLISYWHWKRPELMLNAVFDFFGKNGLKPLRREANSGSAPFLNSLATEQSLSIEPNENSFHIALKCLALGLQGMKDSYPEKKIRSFVFRTLPNHGRAYPKDQPLEEESLVALRNHHDLLSTLYWAALPPCRPKLDHIRDLVNHESSHREACRLSVRAWANLATFQLATDEPYSAAKPFALWHKDIMHQTLRQYKLAKTEADDYLKSGVLDGTTDVSAVMVRQTMERNQEQVIATLRDCIAGMKNAIQHARDQSSLRTFLIDSDIMHLLELPHLEDRRLVNVIRDTLKTLQDYVRLRRALLKKEVSQQTSEESQDYGDFPDMDDFDYVDPHIPEKAAQQSGLDFIQTPLWHLLSNAFGAESSPDDNLLMDCVDTWVRITESQVSSGDRSWSYYLDSFSQVSWKQLRQTEQTRKFGPYFMAALLDCDSTAYEEHRHDFHQTLLLCLVERESMLRFQHRLLHAITRTADEQPLLKNLPFFRQSDTSELDITVETVRTRRLALISSILSNMRDDVQRTSRNEPARAAEVKRLYAVMLKSFMTTMKYNYQQLHQGTTVTGAYVEFVQKIVQFLKQYTSDICPVLPFFTDSVAFPLPAGDPTYVVARLCGYAPKLSDPGTAKQLSVFIQTVAQQATADNQQPYLVNQLTTALCTDEAPSVDRIALRSVLFQGIFPVYLEASFSSSTAFVIARPILQALPSILKTTIFDLRITQPDNLSSIVGCIVSTAHAFIRGTEHVKNNPPLLQHPHILAALTHMLESITAFLPLLDYICTRTTTTSYQQPSCITYIHDLTTFITHLLHNPHHTPDPIPHYPADTRAHPHQDLVSFCRRGLDDSLKTNWAESADTTTIWFGQGHARREVVVDIGTVEQERECLVGAIGTFWVALMRDGDSGGGGGGGGCASHDVVV</sequence>
<feature type="compositionally biased region" description="Polar residues" evidence="1">
    <location>
        <begin position="342"/>
        <end position="362"/>
    </location>
</feature>
<dbReference type="GO" id="GO:0035361">
    <property type="term" value="C:Cul8-RING ubiquitin ligase complex"/>
    <property type="evidence" value="ECO:0007669"/>
    <property type="project" value="TreeGrafter"/>
</dbReference>
<dbReference type="GO" id="GO:0005634">
    <property type="term" value="C:nucleus"/>
    <property type="evidence" value="ECO:0007669"/>
    <property type="project" value="InterPro"/>
</dbReference>
<feature type="compositionally biased region" description="Basic residues" evidence="1">
    <location>
        <begin position="283"/>
        <end position="300"/>
    </location>
</feature>
<feature type="compositionally biased region" description="Basic and acidic residues" evidence="1">
    <location>
        <begin position="847"/>
        <end position="856"/>
    </location>
</feature>
<proteinExistence type="predicted"/>
<evidence type="ECO:0000313" key="2">
    <source>
        <dbReference type="EMBL" id="KAF1836004.1"/>
    </source>
</evidence>